<evidence type="ECO:0000256" key="1">
    <source>
        <dbReference type="SAM" id="SignalP"/>
    </source>
</evidence>
<proteinExistence type="predicted"/>
<comment type="caution">
    <text evidence="2">The sequence shown here is derived from an EMBL/GenBank/DDBJ whole genome shotgun (WGS) entry which is preliminary data.</text>
</comment>
<name>A0AAV4TKN3_CAEEX</name>
<protein>
    <submittedName>
        <fullName evidence="2">Uncharacterized protein</fullName>
    </submittedName>
</protein>
<reference evidence="2 3" key="1">
    <citation type="submission" date="2021-06" db="EMBL/GenBank/DDBJ databases">
        <title>Caerostris extrusa draft genome.</title>
        <authorList>
            <person name="Kono N."/>
            <person name="Arakawa K."/>
        </authorList>
    </citation>
    <scope>NUCLEOTIDE SEQUENCE [LARGE SCALE GENOMIC DNA]</scope>
</reference>
<keyword evidence="3" id="KW-1185">Reference proteome</keyword>
<dbReference type="EMBL" id="BPLR01011460">
    <property type="protein sequence ID" value="GIY46675.1"/>
    <property type="molecule type" value="Genomic_DNA"/>
</dbReference>
<evidence type="ECO:0000313" key="2">
    <source>
        <dbReference type="EMBL" id="GIY46675.1"/>
    </source>
</evidence>
<evidence type="ECO:0000313" key="3">
    <source>
        <dbReference type="Proteomes" id="UP001054945"/>
    </source>
</evidence>
<dbReference type="AlphaFoldDB" id="A0AAV4TKN3"/>
<organism evidence="2 3">
    <name type="scientific">Caerostris extrusa</name>
    <name type="common">Bark spider</name>
    <name type="synonym">Caerostris bankana</name>
    <dbReference type="NCBI Taxonomy" id="172846"/>
    <lineage>
        <taxon>Eukaryota</taxon>
        <taxon>Metazoa</taxon>
        <taxon>Ecdysozoa</taxon>
        <taxon>Arthropoda</taxon>
        <taxon>Chelicerata</taxon>
        <taxon>Arachnida</taxon>
        <taxon>Araneae</taxon>
        <taxon>Araneomorphae</taxon>
        <taxon>Entelegynae</taxon>
        <taxon>Araneoidea</taxon>
        <taxon>Araneidae</taxon>
        <taxon>Caerostris</taxon>
    </lineage>
</organism>
<dbReference type="Proteomes" id="UP001054945">
    <property type="component" value="Unassembled WGS sequence"/>
</dbReference>
<accession>A0AAV4TKN3</accession>
<feature type="signal peptide" evidence="1">
    <location>
        <begin position="1"/>
        <end position="16"/>
    </location>
</feature>
<keyword evidence="1" id="KW-0732">Signal</keyword>
<feature type="non-terminal residue" evidence="2">
    <location>
        <position position="99"/>
    </location>
</feature>
<feature type="chain" id="PRO_5043427902" evidence="1">
    <location>
        <begin position="17"/>
        <end position="99"/>
    </location>
</feature>
<sequence length="99" mass="11082">MDKILLLLLSVTTALASPNCSEDEVLKCGYLGDKDWRGKTWPENETELDKACSDVEPNLDCQIAFVRRCPNSQLAGFSQYLIESKTLYGKLCVASDFRT</sequence>
<gene>
    <name evidence="2" type="primary">X975_24440</name>
    <name evidence="2" type="ORF">CEXT_362121</name>
</gene>